<evidence type="ECO:0000256" key="2">
    <source>
        <dbReference type="SAM" id="Phobius"/>
    </source>
</evidence>
<evidence type="ECO:0008006" key="5">
    <source>
        <dbReference type="Google" id="ProtNLM"/>
    </source>
</evidence>
<dbReference type="AlphaFoldDB" id="A0A078A2U8"/>
<keyword evidence="2" id="KW-0812">Transmembrane</keyword>
<dbReference type="PANTHER" id="PTHR31398:SF0">
    <property type="entry name" value="MEIOTIC NUCLEAR DIVISION PROTEIN 1 HOMOLOG"/>
    <property type="match status" value="1"/>
</dbReference>
<evidence type="ECO:0000313" key="3">
    <source>
        <dbReference type="EMBL" id="CDW76435.1"/>
    </source>
</evidence>
<keyword evidence="2" id="KW-1133">Transmembrane helix</keyword>
<organism evidence="3 4">
    <name type="scientific">Stylonychia lemnae</name>
    <name type="common">Ciliate</name>
    <dbReference type="NCBI Taxonomy" id="5949"/>
    <lineage>
        <taxon>Eukaryota</taxon>
        <taxon>Sar</taxon>
        <taxon>Alveolata</taxon>
        <taxon>Ciliophora</taxon>
        <taxon>Intramacronucleata</taxon>
        <taxon>Spirotrichea</taxon>
        <taxon>Stichotrichia</taxon>
        <taxon>Sporadotrichida</taxon>
        <taxon>Oxytrichidae</taxon>
        <taxon>Stylonychinae</taxon>
        <taxon>Stylonychia</taxon>
    </lineage>
</organism>
<sequence>MDGFGYPIALTYKNSPTYKSFLGGFATLVTRVLIGTYLLLFNSQKDALERMKIAGNHLCLHQDFNATLKATRFSEQNKYLAVKIAKCNQEFLEDQYPGQNLTCKSDEEITHLADEVLVQIVYMYEHFDENDYNDSVKPQMNSLYFGLSVEKRLVMIKRVQKNLAQMKDSYFASSLHFFQREYYDIISDYEYRTPMLNDGIFASIQYYQSFQQETVQRSAYTILDDITNTGGFMSIIFAFVNLLINRIQRNLFFQSLIKRNYLVYENPTLSQGSLSKKAKIDQNQDNSNNSIQDFSTISHDKANDQFENDFEWQFDKNKDQREGTAFVDIFKYMKNLQPFKFSYYRYRLLNMLKICKMPNNYKTNYYNEKKTQYQRGQRRLEIQFDIDSILKKLKTLDLLQDIMISKYQRKLFPFLSSNVISIDSKDLQSRSSFKQLVVDEDIQNYLRQVEIQKESNKIDSRLFKNLFKSQQLSHKTEDHPQLLISQIKSDLALDNSTKSDLGQNIIQRAVKKAYTDHLYYEENILKQLQLNK</sequence>
<name>A0A078A2U8_STYLE</name>
<accession>A0A078A2U8</accession>
<evidence type="ECO:0000256" key="1">
    <source>
        <dbReference type="SAM" id="MobiDB-lite"/>
    </source>
</evidence>
<dbReference type="PANTHER" id="PTHR31398">
    <property type="entry name" value="MEIOTIC NUCLEAR DIVISION PROTEIN 1 HOMOLOG"/>
    <property type="match status" value="1"/>
</dbReference>
<feature type="transmembrane region" description="Helical" evidence="2">
    <location>
        <begin position="226"/>
        <end position="244"/>
    </location>
</feature>
<feature type="compositionally biased region" description="Low complexity" evidence="1">
    <location>
        <begin position="281"/>
        <end position="293"/>
    </location>
</feature>
<feature type="region of interest" description="Disordered" evidence="1">
    <location>
        <begin position="275"/>
        <end position="294"/>
    </location>
</feature>
<dbReference type="GO" id="GO:0007131">
    <property type="term" value="P:reciprocal meiotic recombination"/>
    <property type="evidence" value="ECO:0007669"/>
    <property type="project" value="TreeGrafter"/>
</dbReference>
<proteinExistence type="predicted"/>
<dbReference type="InParanoid" id="A0A078A2U8"/>
<dbReference type="EMBL" id="CCKQ01005270">
    <property type="protein sequence ID" value="CDW76435.1"/>
    <property type="molecule type" value="Genomic_DNA"/>
</dbReference>
<protein>
    <recommendedName>
        <fullName evidence="5">Transmembrane protein</fullName>
    </recommendedName>
</protein>
<dbReference type="GO" id="GO:0005634">
    <property type="term" value="C:nucleus"/>
    <property type="evidence" value="ECO:0007669"/>
    <property type="project" value="TreeGrafter"/>
</dbReference>
<keyword evidence="4" id="KW-1185">Reference proteome</keyword>
<keyword evidence="2" id="KW-0472">Membrane</keyword>
<reference evidence="3 4" key="1">
    <citation type="submission" date="2014-06" db="EMBL/GenBank/DDBJ databases">
        <authorList>
            <person name="Swart Estienne"/>
        </authorList>
    </citation>
    <scope>NUCLEOTIDE SEQUENCE [LARGE SCALE GENOMIC DNA]</scope>
    <source>
        <strain evidence="3 4">130c</strain>
    </source>
</reference>
<evidence type="ECO:0000313" key="4">
    <source>
        <dbReference type="Proteomes" id="UP000039865"/>
    </source>
</evidence>
<gene>
    <name evidence="3" type="primary">Contig4733.g5051</name>
    <name evidence="3" type="ORF">STYLEM_5435</name>
</gene>
<feature type="transmembrane region" description="Helical" evidence="2">
    <location>
        <begin position="20"/>
        <end position="41"/>
    </location>
</feature>
<dbReference type="Proteomes" id="UP000039865">
    <property type="component" value="Unassembled WGS sequence"/>
</dbReference>